<dbReference type="Gene3D" id="2.120.10.70">
    <property type="entry name" value="Fucose-specific lectin"/>
    <property type="match status" value="1"/>
</dbReference>
<dbReference type="InterPro" id="IPR038765">
    <property type="entry name" value="Papain-like_cys_pep_sf"/>
</dbReference>
<accession>A0A4P6EDF1</accession>
<dbReference type="SMART" id="SM00645">
    <property type="entry name" value="Pept_C1"/>
    <property type="match status" value="1"/>
</dbReference>
<evidence type="ECO:0000256" key="1">
    <source>
        <dbReference type="ARBA" id="ARBA00008455"/>
    </source>
</evidence>
<dbReference type="Pfam" id="PF00112">
    <property type="entry name" value="Peptidase_C1"/>
    <property type="match status" value="1"/>
</dbReference>
<feature type="compositionally biased region" description="Pro residues" evidence="2">
    <location>
        <begin position="88"/>
        <end position="105"/>
    </location>
</feature>
<sequence length="646" mass="70232">MSAQTPSPRLKTYGDVRALIAAHDLGWRVLPAIPDDRPLVRRLLGGPPPTRANPAHRVDVSKLIAEQPSARELAISVSPAAIADLRPPKPAPVPPTPPAPAPPARPSAVDWRTHNGWPTFTRTRDQFASEHCWIFAPTGIIEAMTRIEHCTWAPRSEGDVVRGLTVVVGQCGDARNTLNWVKDNGQADPGCIPWPFPAAHNDAYWVPAPSNCGTGSTQHTTATTTFDRSGRTVKTPAYTTLSHVDDMKDWIWKIGPTVASSITIYDDFYGYSDITTVYKAAPGQTSNGTHVVDVVGYDDRKQAWLIRNSWGDSWGDHGYGWIGYGQIGIDTNAMYGLRGTNPDPWAKRFSHNGAMFESGDGANHDNFELFVHAPSGGIAHWWRDNGTGALPWAAASGFASDAGSEPTATGTAYNRNFEMIYASSAGRLRHWWFDQTHGTWNDGATFGPNNALGTPGFVQSSYGANFEVVTGLASGQLQHWWRDGAGWHAGPVFGSDVREAGPSLIQTTKGDLELVCLRADGTLQHWHRADGTSWAWSATTTFAAGCRTAPAMIEGQYGRTDEFASGNYELVVALASGVLQHWWRDALGVWRASATFGTGIDRVLALVQGSFGFNLEVVARRHDGKMQHFWRDGTGWHDGVVIGSSL</sequence>
<dbReference type="Gene3D" id="3.90.70.10">
    <property type="entry name" value="Cysteine proteinases"/>
    <property type="match status" value="1"/>
</dbReference>
<dbReference type="GO" id="GO:0008234">
    <property type="term" value="F:cysteine-type peptidase activity"/>
    <property type="evidence" value="ECO:0007669"/>
    <property type="project" value="InterPro"/>
</dbReference>
<proteinExistence type="inferred from homology"/>
<keyword evidence="5" id="KW-1185">Reference proteome</keyword>
<dbReference type="SUPFAM" id="SSF54001">
    <property type="entry name" value="Cysteine proteinases"/>
    <property type="match status" value="1"/>
</dbReference>
<gene>
    <name evidence="4" type="ORF">ET475_10010</name>
</gene>
<dbReference type="KEGG" id="mprt:ET475_10010"/>
<dbReference type="GO" id="GO:0006508">
    <property type="term" value="P:proteolysis"/>
    <property type="evidence" value="ECO:0007669"/>
    <property type="project" value="InterPro"/>
</dbReference>
<feature type="region of interest" description="Disordered" evidence="2">
    <location>
        <begin position="84"/>
        <end position="107"/>
    </location>
</feature>
<dbReference type="Proteomes" id="UP000293995">
    <property type="component" value="Chromosome"/>
</dbReference>
<dbReference type="OrthoDB" id="5289073at2"/>
<dbReference type="SUPFAM" id="SSF89372">
    <property type="entry name" value="Fucose-specific lectin"/>
    <property type="match status" value="2"/>
</dbReference>
<reference evidence="4 5" key="1">
    <citation type="submission" date="2019-01" db="EMBL/GenBank/DDBJ databases">
        <title>Genome sequencing of strain DFW100M-13.</title>
        <authorList>
            <person name="Heo J."/>
            <person name="Kim S.-J."/>
            <person name="Kim J.-S."/>
            <person name="Hong S.-B."/>
            <person name="Kwon S.-W."/>
        </authorList>
    </citation>
    <scope>NUCLEOTIDE SEQUENCE [LARGE SCALE GENOMIC DNA]</scope>
    <source>
        <strain evidence="4 5">DFW100M-13</strain>
    </source>
</reference>
<organism evidence="4 5">
    <name type="scientific">Microbacterium protaetiae</name>
    <dbReference type="NCBI Taxonomy" id="2509458"/>
    <lineage>
        <taxon>Bacteria</taxon>
        <taxon>Bacillati</taxon>
        <taxon>Actinomycetota</taxon>
        <taxon>Actinomycetes</taxon>
        <taxon>Micrococcales</taxon>
        <taxon>Microbacteriaceae</taxon>
        <taxon>Microbacterium</taxon>
    </lineage>
</organism>
<protein>
    <submittedName>
        <fullName evidence="4">Peptidase C1A</fullName>
    </submittedName>
</protein>
<dbReference type="PANTHER" id="PTHR12411">
    <property type="entry name" value="CYSTEINE PROTEASE FAMILY C1-RELATED"/>
    <property type="match status" value="1"/>
</dbReference>
<dbReference type="EMBL" id="CP035494">
    <property type="protein sequence ID" value="QAY60285.1"/>
    <property type="molecule type" value="Genomic_DNA"/>
</dbReference>
<dbReference type="InterPro" id="IPR000668">
    <property type="entry name" value="Peptidase_C1A_C"/>
</dbReference>
<feature type="domain" description="Peptidase C1A papain C-terminal" evidence="3">
    <location>
        <begin position="105"/>
        <end position="337"/>
    </location>
</feature>
<dbReference type="AlphaFoldDB" id="A0A4P6EDF1"/>
<evidence type="ECO:0000313" key="5">
    <source>
        <dbReference type="Proteomes" id="UP000293995"/>
    </source>
</evidence>
<comment type="similarity">
    <text evidence="1">Belongs to the peptidase C1 family.</text>
</comment>
<dbReference type="RefSeq" id="WP_129389377.1">
    <property type="nucleotide sequence ID" value="NZ_CP035494.1"/>
</dbReference>
<evidence type="ECO:0000259" key="3">
    <source>
        <dbReference type="SMART" id="SM00645"/>
    </source>
</evidence>
<name>A0A4P6EDF1_9MICO</name>
<evidence type="ECO:0000313" key="4">
    <source>
        <dbReference type="EMBL" id="QAY60285.1"/>
    </source>
</evidence>
<evidence type="ECO:0000256" key="2">
    <source>
        <dbReference type="SAM" id="MobiDB-lite"/>
    </source>
</evidence>
<dbReference type="InterPro" id="IPR013128">
    <property type="entry name" value="Peptidase_C1A"/>
</dbReference>